<dbReference type="Proteomes" id="UP000535589">
    <property type="component" value="Unassembled WGS sequence"/>
</dbReference>
<sequence length="187" mass="20976">MIACRYYRHSVNAASFILLCGCQMTDLRPEKAPDTASIRFSNQGANDAALIVHHKPSVCQDWRGASQIKQMETKEMTINAEGSIAFSFGYDVDMHQYSKSLPTRQCAITTIFSPKPNQDYEALIVSVYNGCSVYLYQLVNGHKHPVPHRSYHIDSLAAKDERKMTQSQAQAPEHGAHQQARQAQCTQ</sequence>
<evidence type="ECO:0008006" key="4">
    <source>
        <dbReference type="Google" id="ProtNLM"/>
    </source>
</evidence>
<name>A0A7X8YFT5_9VIBR</name>
<dbReference type="AlphaFoldDB" id="A0A7X8YFT5"/>
<organism evidence="2 3">
    <name type="scientific">Vibrio agarilyticus</name>
    <dbReference type="NCBI Taxonomy" id="2726741"/>
    <lineage>
        <taxon>Bacteria</taxon>
        <taxon>Pseudomonadati</taxon>
        <taxon>Pseudomonadota</taxon>
        <taxon>Gammaproteobacteria</taxon>
        <taxon>Vibrionales</taxon>
        <taxon>Vibrionaceae</taxon>
        <taxon>Vibrio</taxon>
    </lineage>
</organism>
<evidence type="ECO:0000313" key="2">
    <source>
        <dbReference type="EMBL" id="NLS11994.1"/>
    </source>
</evidence>
<reference evidence="2 3" key="1">
    <citation type="submission" date="2020-04" db="EMBL/GenBank/DDBJ databases">
        <title>Vibrio sp. SM6, a novel species isolated from seawater.</title>
        <authorList>
            <person name="Wang X."/>
        </authorList>
    </citation>
    <scope>NUCLEOTIDE SEQUENCE [LARGE SCALE GENOMIC DNA]</scope>
    <source>
        <strain evidence="2 3">SM6</strain>
    </source>
</reference>
<feature type="region of interest" description="Disordered" evidence="1">
    <location>
        <begin position="160"/>
        <end position="187"/>
    </location>
</feature>
<protein>
    <recommendedName>
        <fullName evidence="4">Lipoprotein</fullName>
    </recommendedName>
</protein>
<keyword evidence="3" id="KW-1185">Reference proteome</keyword>
<dbReference type="PROSITE" id="PS51257">
    <property type="entry name" value="PROKAR_LIPOPROTEIN"/>
    <property type="match status" value="1"/>
</dbReference>
<dbReference type="EMBL" id="JABAIK010000003">
    <property type="protein sequence ID" value="NLS11994.1"/>
    <property type="molecule type" value="Genomic_DNA"/>
</dbReference>
<comment type="caution">
    <text evidence="2">The sequence shown here is derived from an EMBL/GenBank/DDBJ whole genome shotgun (WGS) entry which is preliminary data.</text>
</comment>
<accession>A0A7X8YFT5</accession>
<dbReference type="RefSeq" id="WP_168835110.1">
    <property type="nucleotide sequence ID" value="NZ_JABAIK010000003.1"/>
</dbReference>
<gene>
    <name evidence="2" type="ORF">HGP28_03695</name>
</gene>
<evidence type="ECO:0000256" key="1">
    <source>
        <dbReference type="SAM" id="MobiDB-lite"/>
    </source>
</evidence>
<proteinExistence type="predicted"/>
<evidence type="ECO:0000313" key="3">
    <source>
        <dbReference type="Proteomes" id="UP000535589"/>
    </source>
</evidence>